<evidence type="ECO:0000256" key="5">
    <source>
        <dbReference type="ARBA" id="ARBA00022741"/>
    </source>
</evidence>
<feature type="transmembrane region" description="Helical" evidence="9">
    <location>
        <begin position="274"/>
        <end position="294"/>
    </location>
</feature>
<keyword evidence="12" id="KW-1185">Reference proteome</keyword>
<evidence type="ECO:0000256" key="6">
    <source>
        <dbReference type="ARBA" id="ARBA00022840"/>
    </source>
</evidence>
<protein>
    <recommendedName>
        <fullName evidence="10">ABC transporter domain-containing protein</fullName>
    </recommendedName>
</protein>
<feature type="domain" description="ABC transporter" evidence="10">
    <location>
        <begin position="1372"/>
        <end position="1602"/>
    </location>
</feature>
<evidence type="ECO:0000256" key="1">
    <source>
        <dbReference type="ARBA" id="ARBA00004141"/>
    </source>
</evidence>
<dbReference type="PANTHER" id="PTHR19229:SF250">
    <property type="entry name" value="ABC TRANSPORTER DOMAIN-CONTAINING PROTEIN-RELATED"/>
    <property type="match status" value="1"/>
</dbReference>
<feature type="transmembrane region" description="Helical" evidence="9">
    <location>
        <begin position="909"/>
        <end position="929"/>
    </location>
</feature>
<dbReference type="GO" id="GO:0016020">
    <property type="term" value="C:membrane"/>
    <property type="evidence" value="ECO:0007669"/>
    <property type="project" value="UniProtKB-SubCell"/>
</dbReference>
<comment type="subcellular location">
    <subcellularLocation>
        <location evidence="1">Membrane</location>
        <topology evidence="1">Multi-pass membrane protein</topology>
    </subcellularLocation>
</comment>
<feature type="transmembrane region" description="Helical" evidence="9">
    <location>
        <begin position="1196"/>
        <end position="1218"/>
    </location>
</feature>
<accession>B3M4T6</accession>
<dbReference type="InterPro" id="IPR003593">
    <property type="entry name" value="AAA+_ATPase"/>
</dbReference>
<feature type="transmembrane region" description="Helical" evidence="9">
    <location>
        <begin position="1085"/>
        <end position="1105"/>
    </location>
</feature>
<organism evidence="11 12">
    <name type="scientific">Drosophila ananassae</name>
    <name type="common">Fruit fly</name>
    <dbReference type="NCBI Taxonomy" id="7217"/>
    <lineage>
        <taxon>Eukaryota</taxon>
        <taxon>Metazoa</taxon>
        <taxon>Ecdysozoa</taxon>
        <taxon>Arthropoda</taxon>
        <taxon>Hexapoda</taxon>
        <taxon>Insecta</taxon>
        <taxon>Pterygota</taxon>
        <taxon>Neoptera</taxon>
        <taxon>Endopterygota</taxon>
        <taxon>Diptera</taxon>
        <taxon>Brachycera</taxon>
        <taxon>Muscomorpha</taxon>
        <taxon>Ephydroidea</taxon>
        <taxon>Drosophilidae</taxon>
        <taxon>Drosophila</taxon>
        <taxon>Sophophora</taxon>
    </lineage>
</organism>
<dbReference type="Pfam" id="PF00005">
    <property type="entry name" value="ABC_tran"/>
    <property type="match status" value="2"/>
</dbReference>
<feature type="transmembrane region" description="Helical" evidence="9">
    <location>
        <begin position="40"/>
        <end position="61"/>
    </location>
</feature>
<keyword evidence="4" id="KW-0677">Repeat</keyword>
<dbReference type="KEGG" id="dan:6506532"/>
<dbReference type="eggNOG" id="KOG0059">
    <property type="taxonomic scope" value="Eukaryota"/>
</dbReference>
<evidence type="ECO:0000256" key="9">
    <source>
        <dbReference type="SAM" id="Phobius"/>
    </source>
</evidence>
<dbReference type="InterPro" id="IPR017871">
    <property type="entry name" value="ABC_transporter-like_CS"/>
</dbReference>
<feature type="transmembrane region" description="Helical" evidence="9">
    <location>
        <begin position="1297"/>
        <end position="1313"/>
    </location>
</feature>
<dbReference type="SMR" id="B3M4T6"/>
<feature type="transmembrane region" description="Helical" evidence="9">
    <location>
        <begin position="416"/>
        <end position="436"/>
    </location>
</feature>
<dbReference type="HOGENOM" id="CLU_000604_19_1_1"/>
<evidence type="ECO:0000313" key="11">
    <source>
        <dbReference type="EMBL" id="EDV40510.2"/>
    </source>
</evidence>
<dbReference type="SUPFAM" id="SSF52540">
    <property type="entry name" value="P-loop containing nucleoside triphosphate hydrolases"/>
    <property type="match status" value="2"/>
</dbReference>
<dbReference type="InParanoid" id="B3M4T6"/>
<dbReference type="Pfam" id="PF23321">
    <property type="entry name" value="R1_ABCA1"/>
    <property type="match status" value="1"/>
</dbReference>
<reference evidence="11 12" key="1">
    <citation type="journal article" date="2007" name="Nature">
        <title>Evolution of genes and genomes on the Drosophila phylogeny.</title>
        <authorList>
            <consortium name="Drosophila 12 Genomes Consortium"/>
            <person name="Clark A.G."/>
            <person name="Eisen M.B."/>
            <person name="Smith D.R."/>
            <person name="Bergman C.M."/>
            <person name="Oliver B."/>
            <person name="Markow T.A."/>
            <person name="Kaufman T.C."/>
            <person name="Kellis M."/>
            <person name="Gelbart W."/>
            <person name="Iyer V.N."/>
            <person name="Pollard D.A."/>
            <person name="Sackton T.B."/>
            <person name="Larracuente A.M."/>
            <person name="Singh N.D."/>
            <person name="Abad J.P."/>
            <person name="Abt D.N."/>
            <person name="Adryan B."/>
            <person name="Aguade M."/>
            <person name="Akashi H."/>
            <person name="Anderson W.W."/>
            <person name="Aquadro C.F."/>
            <person name="Ardell D.H."/>
            <person name="Arguello R."/>
            <person name="Artieri C.G."/>
            <person name="Barbash D.A."/>
            <person name="Barker D."/>
            <person name="Barsanti P."/>
            <person name="Batterham P."/>
            <person name="Batzoglou S."/>
            <person name="Begun D."/>
            <person name="Bhutkar A."/>
            <person name="Blanco E."/>
            <person name="Bosak S.A."/>
            <person name="Bradley R.K."/>
            <person name="Brand A.D."/>
            <person name="Brent M.R."/>
            <person name="Brooks A.N."/>
            <person name="Brown R.H."/>
            <person name="Butlin R.K."/>
            <person name="Caggese C."/>
            <person name="Calvi B.R."/>
            <person name="Bernardo de Carvalho A."/>
            <person name="Caspi A."/>
            <person name="Castrezana S."/>
            <person name="Celniker S.E."/>
            <person name="Chang J.L."/>
            <person name="Chapple C."/>
            <person name="Chatterji S."/>
            <person name="Chinwalla A."/>
            <person name="Civetta A."/>
            <person name="Clifton S.W."/>
            <person name="Comeron J.M."/>
            <person name="Costello J.C."/>
            <person name="Coyne J.A."/>
            <person name="Daub J."/>
            <person name="David R.G."/>
            <person name="Delcher A.L."/>
            <person name="Delehaunty K."/>
            <person name="Do C.B."/>
            <person name="Ebling H."/>
            <person name="Edwards K."/>
            <person name="Eickbush T."/>
            <person name="Evans J.D."/>
            <person name="Filipski A."/>
            <person name="Findeiss S."/>
            <person name="Freyhult E."/>
            <person name="Fulton L."/>
            <person name="Fulton R."/>
            <person name="Garcia A.C."/>
            <person name="Gardiner A."/>
            <person name="Garfield D.A."/>
            <person name="Garvin B.E."/>
            <person name="Gibson G."/>
            <person name="Gilbert D."/>
            <person name="Gnerre S."/>
            <person name="Godfrey J."/>
            <person name="Good R."/>
            <person name="Gotea V."/>
            <person name="Gravely B."/>
            <person name="Greenberg A.J."/>
            <person name="Griffiths-Jones S."/>
            <person name="Gross S."/>
            <person name="Guigo R."/>
            <person name="Gustafson E.A."/>
            <person name="Haerty W."/>
            <person name="Hahn M.W."/>
            <person name="Halligan D.L."/>
            <person name="Halpern A.L."/>
            <person name="Halter G.M."/>
            <person name="Han M.V."/>
            <person name="Heger A."/>
            <person name="Hillier L."/>
            <person name="Hinrichs A.S."/>
            <person name="Holmes I."/>
            <person name="Hoskins R.A."/>
            <person name="Hubisz M.J."/>
            <person name="Hultmark D."/>
            <person name="Huntley M.A."/>
            <person name="Jaffe D.B."/>
            <person name="Jagadeeshan S."/>
            <person name="Jeck W.R."/>
            <person name="Johnson J."/>
            <person name="Jones C.D."/>
            <person name="Jordan W.C."/>
            <person name="Karpen G.H."/>
            <person name="Kataoka E."/>
            <person name="Keightley P.D."/>
            <person name="Kheradpour P."/>
            <person name="Kirkness E.F."/>
            <person name="Koerich L.B."/>
            <person name="Kristiansen K."/>
            <person name="Kudrna D."/>
            <person name="Kulathinal R.J."/>
            <person name="Kumar S."/>
            <person name="Kwok R."/>
            <person name="Lander E."/>
            <person name="Langley C.H."/>
            <person name="Lapoint R."/>
            <person name="Lazzaro B.P."/>
            <person name="Lee S.J."/>
            <person name="Levesque L."/>
            <person name="Li R."/>
            <person name="Lin C.F."/>
            <person name="Lin M.F."/>
            <person name="Lindblad-Toh K."/>
            <person name="Llopart A."/>
            <person name="Long M."/>
            <person name="Low L."/>
            <person name="Lozovsky E."/>
            <person name="Lu J."/>
            <person name="Luo M."/>
            <person name="Machado C.A."/>
            <person name="Makalowski W."/>
            <person name="Marzo M."/>
            <person name="Matsuda M."/>
            <person name="Matzkin L."/>
            <person name="McAllister B."/>
            <person name="McBride C.S."/>
            <person name="McKernan B."/>
            <person name="McKernan K."/>
            <person name="Mendez-Lago M."/>
            <person name="Minx P."/>
            <person name="Mollenhauer M.U."/>
            <person name="Montooth K."/>
            <person name="Mount S.M."/>
            <person name="Mu X."/>
            <person name="Myers E."/>
            <person name="Negre B."/>
            <person name="Newfeld S."/>
            <person name="Nielsen R."/>
            <person name="Noor M.A."/>
            <person name="O'Grady P."/>
            <person name="Pachter L."/>
            <person name="Papaceit M."/>
            <person name="Parisi M.J."/>
            <person name="Parisi M."/>
            <person name="Parts L."/>
            <person name="Pedersen J.S."/>
            <person name="Pesole G."/>
            <person name="Phillippy A.M."/>
            <person name="Ponting C.P."/>
            <person name="Pop M."/>
            <person name="Porcelli D."/>
            <person name="Powell J.R."/>
            <person name="Prohaska S."/>
            <person name="Pruitt K."/>
            <person name="Puig M."/>
            <person name="Quesneville H."/>
            <person name="Ram K.R."/>
            <person name="Rand D."/>
            <person name="Rasmussen M.D."/>
            <person name="Reed L.K."/>
            <person name="Reenan R."/>
            <person name="Reily A."/>
            <person name="Remington K.A."/>
            <person name="Rieger T.T."/>
            <person name="Ritchie M.G."/>
            <person name="Robin C."/>
            <person name="Rogers Y.H."/>
            <person name="Rohde C."/>
            <person name="Rozas J."/>
            <person name="Rubenfield M.J."/>
            <person name="Ruiz A."/>
            <person name="Russo S."/>
            <person name="Salzberg S.L."/>
            <person name="Sanchez-Gracia A."/>
            <person name="Saranga D.J."/>
            <person name="Sato H."/>
            <person name="Schaeffer S.W."/>
            <person name="Schatz M.C."/>
            <person name="Schlenke T."/>
            <person name="Schwartz R."/>
            <person name="Segarra C."/>
            <person name="Singh R.S."/>
            <person name="Sirot L."/>
            <person name="Sirota M."/>
            <person name="Sisneros N.B."/>
            <person name="Smith C.D."/>
            <person name="Smith T.F."/>
            <person name="Spieth J."/>
            <person name="Stage D.E."/>
            <person name="Stark A."/>
            <person name="Stephan W."/>
            <person name="Strausberg R.L."/>
            <person name="Strempel S."/>
            <person name="Sturgill D."/>
            <person name="Sutton G."/>
            <person name="Sutton G.G."/>
            <person name="Tao W."/>
            <person name="Teichmann S."/>
            <person name="Tobari Y.N."/>
            <person name="Tomimura Y."/>
            <person name="Tsolas J.M."/>
            <person name="Valente V.L."/>
            <person name="Venter E."/>
            <person name="Venter J.C."/>
            <person name="Vicario S."/>
            <person name="Vieira F.G."/>
            <person name="Vilella A.J."/>
            <person name="Villasante A."/>
            <person name="Walenz B."/>
            <person name="Wang J."/>
            <person name="Wasserman M."/>
            <person name="Watts T."/>
            <person name="Wilson D."/>
            <person name="Wilson R.K."/>
            <person name="Wing R.A."/>
            <person name="Wolfner M.F."/>
            <person name="Wong A."/>
            <person name="Wong G.K."/>
            <person name="Wu C.I."/>
            <person name="Wu G."/>
            <person name="Yamamoto D."/>
            <person name="Yang H.P."/>
            <person name="Yang S.P."/>
            <person name="Yorke J.A."/>
            <person name="Yoshida K."/>
            <person name="Zdobnov E."/>
            <person name="Zhang P."/>
            <person name="Zhang Y."/>
            <person name="Zimin A.V."/>
            <person name="Baldwin J."/>
            <person name="Abdouelleil A."/>
            <person name="Abdulkadir J."/>
            <person name="Abebe A."/>
            <person name="Abera B."/>
            <person name="Abreu J."/>
            <person name="Acer S.C."/>
            <person name="Aftuck L."/>
            <person name="Alexander A."/>
            <person name="An P."/>
            <person name="Anderson E."/>
            <person name="Anderson S."/>
            <person name="Arachi H."/>
            <person name="Azer M."/>
            <person name="Bachantsang P."/>
            <person name="Barry A."/>
            <person name="Bayul T."/>
            <person name="Berlin A."/>
            <person name="Bessette D."/>
            <person name="Bloom T."/>
            <person name="Blye J."/>
            <person name="Boguslavskiy L."/>
            <person name="Bonnet C."/>
            <person name="Boukhgalter B."/>
            <person name="Bourzgui I."/>
            <person name="Brown A."/>
            <person name="Cahill P."/>
            <person name="Channer S."/>
            <person name="Cheshatsang Y."/>
            <person name="Chuda L."/>
            <person name="Citroen M."/>
            <person name="Collymore A."/>
            <person name="Cooke P."/>
            <person name="Costello M."/>
            <person name="D'Aco K."/>
            <person name="Daza R."/>
            <person name="De Haan G."/>
            <person name="DeGray S."/>
            <person name="DeMaso C."/>
            <person name="Dhargay N."/>
            <person name="Dooley K."/>
            <person name="Dooley E."/>
            <person name="Doricent M."/>
            <person name="Dorje P."/>
            <person name="Dorjee K."/>
            <person name="Dupes A."/>
            <person name="Elong R."/>
            <person name="Falk J."/>
            <person name="Farina A."/>
            <person name="Faro S."/>
            <person name="Ferguson D."/>
            <person name="Fisher S."/>
            <person name="Foley C.D."/>
            <person name="Franke A."/>
            <person name="Friedrich D."/>
            <person name="Gadbois L."/>
            <person name="Gearin G."/>
            <person name="Gearin C.R."/>
            <person name="Giannoukos G."/>
            <person name="Goode T."/>
            <person name="Graham J."/>
            <person name="Grandbois E."/>
            <person name="Grewal S."/>
            <person name="Gyaltsen K."/>
            <person name="Hafez N."/>
            <person name="Hagos B."/>
            <person name="Hall J."/>
            <person name="Henson C."/>
            <person name="Hollinger A."/>
            <person name="Honan T."/>
            <person name="Huard M.D."/>
            <person name="Hughes L."/>
            <person name="Hurhula B."/>
            <person name="Husby M.E."/>
            <person name="Kamat A."/>
            <person name="Kanga B."/>
            <person name="Kashin S."/>
            <person name="Khazanovich D."/>
            <person name="Kisner P."/>
            <person name="Lance K."/>
            <person name="Lara M."/>
            <person name="Lee W."/>
            <person name="Lennon N."/>
            <person name="Letendre F."/>
            <person name="LeVine R."/>
            <person name="Lipovsky A."/>
            <person name="Liu X."/>
            <person name="Liu J."/>
            <person name="Liu S."/>
            <person name="Lokyitsang T."/>
            <person name="Lokyitsang Y."/>
            <person name="Lubonja R."/>
            <person name="Lui A."/>
            <person name="MacDonald P."/>
            <person name="Magnisalis V."/>
            <person name="Maru K."/>
            <person name="Matthews C."/>
            <person name="McCusker W."/>
            <person name="McDonough S."/>
            <person name="Mehta T."/>
            <person name="Meldrim J."/>
            <person name="Meneus L."/>
            <person name="Mihai O."/>
            <person name="Mihalev A."/>
            <person name="Mihova T."/>
            <person name="Mittelman R."/>
            <person name="Mlenga V."/>
            <person name="Montmayeur A."/>
            <person name="Mulrain L."/>
            <person name="Navidi A."/>
            <person name="Naylor J."/>
            <person name="Negash T."/>
            <person name="Nguyen T."/>
            <person name="Nguyen N."/>
            <person name="Nicol R."/>
            <person name="Norbu C."/>
            <person name="Norbu N."/>
            <person name="Novod N."/>
            <person name="O'Neill B."/>
            <person name="Osman S."/>
            <person name="Markiewicz E."/>
            <person name="Oyono O.L."/>
            <person name="Patti C."/>
            <person name="Phunkhang P."/>
            <person name="Pierre F."/>
            <person name="Priest M."/>
            <person name="Raghuraman S."/>
            <person name="Rege F."/>
            <person name="Reyes R."/>
            <person name="Rise C."/>
            <person name="Rogov P."/>
            <person name="Ross K."/>
            <person name="Ryan E."/>
            <person name="Settipalli S."/>
            <person name="Shea T."/>
            <person name="Sherpa N."/>
            <person name="Shi L."/>
            <person name="Shih D."/>
            <person name="Sparrow T."/>
            <person name="Spaulding J."/>
            <person name="Stalker J."/>
            <person name="Stange-Thomann N."/>
            <person name="Stavropoulos S."/>
            <person name="Stone C."/>
            <person name="Strader C."/>
            <person name="Tesfaye S."/>
            <person name="Thomson T."/>
            <person name="Thoulutsang Y."/>
            <person name="Thoulutsang D."/>
            <person name="Topham K."/>
            <person name="Topping I."/>
            <person name="Tsamla T."/>
            <person name="Vassiliev H."/>
            <person name="Vo A."/>
            <person name="Wangchuk T."/>
            <person name="Wangdi T."/>
            <person name="Weiand M."/>
            <person name="Wilkinson J."/>
            <person name="Wilson A."/>
            <person name="Yadav S."/>
            <person name="Young G."/>
            <person name="Yu Q."/>
            <person name="Zembek L."/>
            <person name="Zhong D."/>
            <person name="Zimmer A."/>
            <person name="Zwirko Z."/>
            <person name="Jaffe D.B."/>
            <person name="Alvarez P."/>
            <person name="Brockman W."/>
            <person name="Butler J."/>
            <person name="Chin C."/>
            <person name="Gnerre S."/>
            <person name="Grabherr M."/>
            <person name="Kleber M."/>
            <person name="Mauceli E."/>
            <person name="MacCallum I."/>
        </authorList>
    </citation>
    <scope>NUCLEOTIDE SEQUENCE [LARGE SCALE GENOMIC DNA]</scope>
    <source>
        <strain evidence="12">Tucson 14024-0371.13</strain>
    </source>
</reference>
<feature type="transmembrane region" description="Helical" evidence="9">
    <location>
        <begin position="1135"/>
        <end position="1151"/>
    </location>
</feature>
<dbReference type="CDD" id="cd03263">
    <property type="entry name" value="ABC_subfamily_A"/>
    <property type="match status" value="2"/>
</dbReference>
<evidence type="ECO:0000313" key="12">
    <source>
        <dbReference type="Proteomes" id="UP000007801"/>
    </source>
</evidence>
<evidence type="ECO:0000256" key="2">
    <source>
        <dbReference type="ARBA" id="ARBA00022448"/>
    </source>
</evidence>
<feature type="transmembrane region" description="Helical" evidence="9">
    <location>
        <begin position="386"/>
        <end position="404"/>
    </location>
</feature>
<evidence type="ECO:0000259" key="10">
    <source>
        <dbReference type="PROSITE" id="PS50893"/>
    </source>
</evidence>
<dbReference type="GO" id="GO:0016887">
    <property type="term" value="F:ATP hydrolysis activity"/>
    <property type="evidence" value="ECO:0007669"/>
    <property type="project" value="InterPro"/>
</dbReference>
<dbReference type="InterPro" id="IPR026082">
    <property type="entry name" value="ABCA"/>
</dbReference>
<keyword evidence="11" id="KW-0378">Hydrolase</keyword>
<dbReference type="InterPro" id="IPR027417">
    <property type="entry name" value="P-loop_NTPase"/>
</dbReference>
<dbReference type="InterPro" id="IPR056264">
    <property type="entry name" value="R2_ABCA1-4-like"/>
</dbReference>
<evidence type="ECO:0000256" key="7">
    <source>
        <dbReference type="ARBA" id="ARBA00022989"/>
    </source>
</evidence>
<dbReference type="PROSITE" id="PS50893">
    <property type="entry name" value="ABC_TRANSPORTER_2"/>
    <property type="match status" value="2"/>
</dbReference>
<evidence type="ECO:0000256" key="3">
    <source>
        <dbReference type="ARBA" id="ARBA00022692"/>
    </source>
</evidence>
<keyword evidence="7 9" id="KW-1133">Transmembrane helix</keyword>
<dbReference type="EMBL" id="CH902618">
    <property type="protein sequence ID" value="EDV40510.2"/>
    <property type="molecule type" value="Genomic_DNA"/>
</dbReference>
<feature type="transmembrane region" description="Helical" evidence="9">
    <location>
        <begin position="314"/>
        <end position="343"/>
    </location>
</feature>
<dbReference type="Proteomes" id="UP000007801">
    <property type="component" value="Unassembled WGS sequence"/>
</dbReference>
<evidence type="ECO:0000256" key="8">
    <source>
        <dbReference type="ARBA" id="ARBA00023136"/>
    </source>
</evidence>
<keyword evidence="8 9" id="KW-0472">Membrane</keyword>
<dbReference type="SMART" id="SM00382">
    <property type="entry name" value="AAA"/>
    <property type="match status" value="2"/>
</dbReference>
<evidence type="ECO:0000256" key="4">
    <source>
        <dbReference type="ARBA" id="ARBA00022737"/>
    </source>
</evidence>
<dbReference type="GO" id="GO:0005319">
    <property type="term" value="F:lipid transporter activity"/>
    <property type="evidence" value="ECO:0007669"/>
    <property type="project" value="TreeGrafter"/>
</dbReference>
<gene>
    <name evidence="11" type="primary">Dana\GF23896</name>
    <name evidence="11" type="synonym">dana_GLEANR_8660</name>
    <name evidence="11" type="ORF">GF23896</name>
</gene>
<sequence>MNSDRYAAEKVEVYPIGDWKKLKLLMWKNWILQRNQKLQLFLAVSAPALFLMLVVGLRVLVAPHVMPKLIYEPVSISNLQLFMKSFMKGNQILHQNGTLNIPKLVLCYTPDDDVYATIIRRTVQNLRLMAYRPYDSRHSMELDMVEHNFFAGVQFEDRNNLKLNEKGYPLKLNYTIRFPSELRTMRGPIIDTWRTDTKFTRFNTRGARNWNESDGGVPAGYIMEGFLPVQHILTMSWMTLASGKELMDMPQIWLRRFPYPAGVSDPLLMGLRRLLPFIIMLSFIYPSTVVARAVTNEKELQLKEIMKLIGVNNWIHWVAWFVKSYLLLMAVLAVTLIVLFTRFKADCAVFNYSQVLPVFMFFHCYIFSGICFCFMIAVLFSRASTASAVVAITWFLTFTPYTIANNYYDSIGLPTALLLCFLLCNTSLGFGLHIILDWEATGDGLTTHTMFQPLTQDHPLTIYLVMLMLTLSGVMYLTICLYVEQVNPGEFGIPRKWNFCLSRKFWFKKPEGPRRRSGSIQRILDRDKSRRGLQAIGVRLINLEKCFGHHTAVRGLNLKMYRDEITVLLGHNGAGKTTTINMLTGITPPTKGTAIINGYDIRTQLAEARQSIGICPQNNILFSHMSVRDHIVFFSKLKGVHGSDAIQREVKKYVEILGLEKKSKTASRNLSGGMKRKLALCCALCGDAQIVMCDEPSSGIDAAGRRSLWELLQAEKKGRTILLTTHYMDEADVLGDRIAILSEGQLQCCGTSFLLKKRYGPGYQLVCIMQKGCDVNAVTHLINRHLPQIKIERMLGSELTYRLPNRYSRKFPPLLKDLDNNSAELKLDGYGLSVASLEDVFMQVSPSGRLAAGESTTESIPESPSSVTKSDGFSGLIFDLRTKDSNSCSRCCSLWQGLSIKKIFITIRFYWIVLVIILLPMLIISLAILNSRGGQIYYELPPLHLSLNGYKSGYVVLEDKAKPPMDKVVQAYVDHVAGCGSQYELLKTGDKDFDNYILDRDKSEHFQVYYETLAGATIANDNLTVWLNNNHLHTAPVTLNVLHNALATDLLGNEAYVGVTNEPLPYSRHTMSQRLNKGHILGTEVAVHFSLTMGPITAFYAIPIIRERESRAKLIQFLSGVDVFAYWLTHFVWDFLTFVVSALSTILTLAAHQESAFKEFNYLCYNFAVILIFGCAALPLSYFISGFCSDSASGFIRIGIMNILTGASFFMLRVTLSVPEFELEDTGNRLAWIFRIFPHFSLASAIHHLHIGYSIRRGCKVSVAKTLFQKSLCSKLPICCNIPGYFDWKSPGVLPEIVYMAGVSVFLLALLVIKDAKLHYFINDQMRRGVQYASKKAKRKVVPETYFENTDVDHERRFVKKVKSDERMNIPLLVDNISKKFGKKYVVKNITFHVDKAECFGLLGINGAGKTTTFKMLSGDETITSGEAYIEGISLSRHWYKVYGRIGYCPQFDALFTDLTGRQTLRIFCMLRGVQRRYISTISWALAIAFGFQQHMNKLVKYYSGGNKRKLSVAIAVIGSPSVVFLDEPTSGMDPGARRHLWKMISMIRSAGKSIVLTSHSMDECETLCTRLAIMVDGEFKCIGSVQGLKNNYSKGLILKIKVKQRKKALQRVIESSSSEDIMMDSISNDDRSIYTPVDGSIDTQSQSRFRGKLQLIKDTDLESRIQNVIIFIRNAIPDADFREEYNGLLTYYIPQVKILPEIFQLIENNMKKLNIEDYLIMQTRLEEIFLEFAMNQRAEDAIVKRKCCR</sequence>
<dbReference type="GO" id="GO:0005524">
    <property type="term" value="F:ATP binding"/>
    <property type="evidence" value="ECO:0007669"/>
    <property type="project" value="UniProtKB-KW"/>
</dbReference>
<keyword evidence="6" id="KW-0067">ATP-binding</keyword>
<dbReference type="GeneID" id="6506532"/>
<dbReference type="GO" id="GO:0140359">
    <property type="term" value="F:ABC-type transporter activity"/>
    <property type="evidence" value="ECO:0007669"/>
    <property type="project" value="InterPro"/>
</dbReference>
<dbReference type="Gene3D" id="3.40.50.300">
    <property type="entry name" value="P-loop containing nucleotide triphosphate hydrolases"/>
    <property type="match status" value="2"/>
</dbReference>
<feature type="transmembrane region" description="Helical" evidence="9">
    <location>
        <begin position="355"/>
        <end position="380"/>
    </location>
</feature>
<keyword evidence="2" id="KW-0813">Transport</keyword>
<dbReference type="STRING" id="7217.B3M4T6"/>
<keyword evidence="3 9" id="KW-0812">Transmembrane</keyword>
<proteinExistence type="predicted"/>
<feature type="transmembrane region" description="Helical" evidence="9">
    <location>
        <begin position="460"/>
        <end position="483"/>
    </location>
</feature>
<name>B3M4T6_DROAN</name>
<dbReference type="FunFam" id="3.40.50.300:FF:000327">
    <property type="entry name" value="ATP-binding cassette sub-family A member 3"/>
    <property type="match status" value="1"/>
</dbReference>
<dbReference type="InterPro" id="IPR003439">
    <property type="entry name" value="ABC_transporter-like_ATP-bd"/>
</dbReference>
<dbReference type="Pfam" id="PF12698">
    <property type="entry name" value="ABC2_membrane_3"/>
    <property type="match status" value="2"/>
</dbReference>
<dbReference type="InterPro" id="IPR013525">
    <property type="entry name" value="ABC2_TM"/>
</dbReference>
<keyword evidence="5" id="KW-0547">Nucleotide-binding</keyword>
<dbReference type="FunCoup" id="B3M4T6">
    <property type="interactions" value="96"/>
</dbReference>
<dbReference type="PANTHER" id="PTHR19229">
    <property type="entry name" value="ATP-BINDING CASSETTE TRANSPORTER SUBFAMILY A ABCA"/>
    <property type="match status" value="1"/>
</dbReference>
<dbReference type="FunFam" id="3.40.50.300:FF:000298">
    <property type="entry name" value="ATP-binding cassette sub-family A member 12"/>
    <property type="match status" value="1"/>
</dbReference>
<feature type="transmembrane region" description="Helical" evidence="9">
    <location>
        <begin position="1163"/>
        <end position="1184"/>
    </location>
</feature>
<feature type="domain" description="ABC transporter" evidence="10">
    <location>
        <begin position="538"/>
        <end position="768"/>
    </location>
</feature>
<dbReference type="PROSITE" id="PS00211">
    <property type="entry name" value="ABC_TRANSPORTER_1"/>
    <property type="match status" value="2"/>
</dbReference>
<dbReference type="OrthoDB" id="6512918at2759"/>